<dbReference type="PROSITE" id="PS50949">
    <property type="entry name" value="HTH_GNTR"/>
    <property type="match status" value="1"/>
</dbReference>
<evidence type="ECO:0000256" key="2">
    <source>
        <dbReference type="ARBA" id="ARBA00023125"/>
    </source>
</evidence>
<keyword evidence="1" id="KW-0805">Transcription regulation</keyword>
<name>A0A2R5EGC3_9BACL</name>
<dbReference type="AlphaFoldDB" id="A0A2R5EGC3"/>
<dbReference type="Proteomes" id="UP000245202">
    <property type="component" value="Unassembled WGS sequence"/>
</dbReference>
<dbReference type="InterPro" id="IPR011711">
    <property type="entry name" value="GntR_C"/>
</dbReference>
<dbReference type="GO" id="GO:0003677">
    <property type="term" value="F:DNA binding"/>
    <property type="evidence" value="ECO:0007669"/>
    <property type="project" value="UniProtKB-KW"/>
</dbReference>
<evidence type="ECO:0000313" key="5">
    <source>
        <dbReference type="EMBL" id="GBG05610.1"/>
    </source>
</evidence>
<evidence type="ECO:0000259" key="4">
    <source>
        <dbReference type="PROSITE" id="PS50949"/>
    </source>
</evidence>
<protein>
    <recommendedName>
        <fullName evidence="4">HTH gntR-type domain-containing protein</fullName>
    </recommendedName>
</protein>
<dbReference type="InterPro" id="IPR036390">
    <property type="entry name" value="WH_DNA-bd_sf"/>
</dbReference>
<gene>
    <name evidence="5" type="ORF">PAT3040_00094</name>
</gene>
<dbReference type="InterPro" id="IPR008920">
    <property type="entry name" value="TF_FadR/GntR_C"/>
</dbReference>
<evidence type="ECO:0000256" key="3">
    <source>
        <dbReference type="ARBA" id="ARBA00023163"/>
    </source>
</evidence>
<dbReference type="Gene3D" id="1.10.10.10">
    <property type="entry name" value="Winged helix-like DNA-binding domain superfamily/Winged helix DNA-binding domain"/>
    <property type="match status" value="1"/>
</dbReference>
<keyword evidence="6" id="KW-1185">Reference proteome</keyword>
<reference evidence="5 6" key="1">
    <citation type="submission" date="2017-08" db="EMBL/GenBank/DDBJ databases">
        <title>Substantial Increase in Enzyme Production by Combined Drug-Resistance Mutations in Paenibacillus agaridevorans.</title>
        <authorList>
            <person name="Tanaka Y."/>
            <person name="Funane K."/>
            <person name="Hosaka T."/>
            <person name="Shiwa Y."/>
            <person name="Fujita N."/>
            <person name="Miyazaki T."/>
            <person name="Yoshikawa H."/>
            <person name="Murakami K."/>
            <person name="Kasahara K."/>
            <person name="Inaoka T."/>
            <person name="Hiraga Y."/>
            <person name="Ochi K."/>
        </authorList>
    </citation>
    <scope>NUCLEOTIDE SEQUENCE [LARGE SCALE GENOMIC DNA]</scope>
    <source>
        <strain evidence="5 6">T-3040</strain>
    </source>
</reference>
<dbReference type="PANTHER" id="PTHR43537:SF5">
    <property type="entry name" value="UXU OPERON TRANSCRIPTIONAL REGULATOR"/>
    <property type="match status" value="1"/>
</dbReference>
<dbReference type="Pfam" id="PF07729">
    <property type="entry name" value="FCD"/>
    <property type="match status" value="1"/>
</dbReference>
<keyword evidence="3" id="KW-0804">Transcription</keyword>
<evidence type="ECO:0000256" key="1">
    <source>
        <dbReference type="ARBA" id="ARBA00023015"/>
    </source>
</evidence>
<proteinExistence type="predicted"/>
<dbReference type="InterPro" id="IPR000524">
    <property type="entry name" value="Tscrpt_reg_HTH_GntR"/>
</dbReference>
<comment type="caution">
    <text evidence="5">The sequence shown here is derived from an EMBL/GenBank/DDBJ whole genome shotgun (WGS) entry which is preliminary data.</text>
</comment>
<dbReference type="RefSeq" id="WP_108991084.1">
    <property type="nucleotide sequence ID" value="NZ_BDQX01000011.1"/>
</dbReference>
<sequence length="223" mass="26073">MEKIRRDVLGDTITKYLRRAILLGELPDGHHLAEPDLAQQFGTSRSPVRESLLHLIREGFAERLPNGRVCVRHFTFQDIHNLFEFRFMLESQSIKKWIHHDQRALPEDEFKILLDKMQKSYISSEQFSEYDMEFHKKIVHLSNDKSMIQAWSGLEEVIKSILQITNQSNGRAESILEQHQNMISLLMSNSGYDEVCAVIKQHLNEAESVMVTRIKEIRKETLI</sequence>
<dbReference type="GO" id="GO:0003700">
    <property type="term" value="F:DNA-binding transcription factor activity"/>
    <property type="evidence" value="ECO:0007669"/>
    <property type="project" value="InterPro"/>
</dbReference>
<dbReference type="SUPFAM" id="SSF48008">
    <property type="entry name" value="GntR ligand-binding domain-like"/>
    <property type="match status" value="1"/>
</dbReference>
<organism evidence="5 6">
    <name type="scientific">Paenibacillus agaridevorans</name>
    <dbReference type="NCBI Taxonomy" id="171404"/>
    <lineage>
        <taxon>Bacteria</taxon>
        <taxon>Bacillati</taxon>
        <taxon>Bacillota</taxon>
        <taxon>Bacilli</taxon>
        <taxon>Bacillales</taxon>
        <taxon>Paenibacillaceae</taxon>
        <taxon>Paenibacillus</taxon>
    </lineage>
</organism>
<keyword evidence="2" id="KW-0238">DNA-binding</keyword>
<evidence type="ECO:0000313" key="6">
    <source>
        <dbReference type="Proteomes" id="UP000245202"/>
    </source>
</evidence>
<dbReference type="InterPro" id="IPR036388">
    <property type="entry name" value="WH-like_DNA-bd_sf"/>
</dbReference>
<dbReference type="Pfam" id="PF00392">
    <property type="entry name" value="GntR"/>
    <property type="match status" value="1"/>
</dbReference>
<accession>A0A2R5EGC3</accession>
<feature type="domain" description="HTH gntR-type" evidence="4">
    <location>
        <begin position="7"/>
        <end position="74"/>
    </location>
</feature>
<dbReference type="EMBL" id="BDQX01000011">
    <property type="protein sequence ID" value="GBG05610.1"/>
    <property type="molecule type" value="Genomic_DNA"/>
</dbReference>
<dbReference type="SUPFAM" id="SSF46785">
    <property type="entry name" value="Winged helix' DNA-binding domain"/>
    <property type="match status" value="1"/>
</dbReference>
<dbReference type="PANTHER" id="PTHR43537">
    <property type="entry name" value="TRANSCRIPTIONAL REGULATOR, GNTR FAMILY"/>
    <property type="match status" value="1"/>
</dbReference>
<dbReference type="SMART" id="SM00345">
    <property type="entry name" value="HTH_GNTR"/>
    <property type="match status" value="1"/>
</dbReference>
<dbReference type="Gene3D" id="1.20.120.530">
    <property type="entry name" value="GntR ligand-binding domain-like"/>
    <property type="match status" value="1"/>
</dbReference>